<comment type="caution">
    <text evidence="1">The sequence shown here is derived from an EMBL/GenBank/DDBJ whole genome shotgun (WGS) entry which is preliminary data.</text>
</comment>
<name>A0A4V2G6N4_9ACTN</name>
<gene>
    <name evidence="1" type="ORF">EV385_1116</name>
</gene>
<dbReference type="EMBL" id="SHKY01000001">
    <property type="protein sequence ID" value="RZU49366.1"/>
    <property type="molecule type" value="Genomic_DNA"/>
</dbReference>
<reference evidence="1 2" key="1">
    <citation type="submission" date="2019-02" db="EMBL/GenBank/DDBJ databases">
        <title>Sequencing the genomes of 1000 actinobacteria strains.</title>
        <authorList>
            <person name="Klenk H.-P."/>
        </authorList>
    </citation>
    <scope>NUCLEOTIDE SEQUENCE [LARGE SCALE GENOMIC DNA]</scope>
    <source>
        <strain evidence="1 2">DSM 45162</strain>
    </source>
</reference>
<dbReference type="OrthoDB" id="8421706at2"/>
<dbReference type="Proteomes" id="UP000292564">
    <property type="component" value="Unassembled WGS sequence"/>
</dbReference>
<sequence>MALIELRQSGGCGCCGPADRSTGAASGAGADEDGSTTRIRFVAGAEQLGIAGDDLAALVTLFHRGDCAAVRRHMAQLVQARLAAAELRVVEQIEQAARVQAGAGGLGPGSGPADAGLPGAVTELTALVARLQGAAHRLAQPTGSGACDADCPCVTAASAVSSPRIPASRAALSGSELNGPDLVCTIEGGIDAMRARITEWQAVLGRATGREPADGGVVLSFSHDPAVTVELARLAAAEYACCSFFTFTLIVGPDGVRFTVTAPPDAQDVVTALFGGRAEAGLPLGTRGKAAA</sequence>
<dbReference type="RefSeq" id="WP_130508458.1">
    <property type="nucleotide sequence ID" value="NZ_SHKY01000001.1"/>
</dbReference>
<keyword evidence="2" id="KW-1185">Reference proteome</keyword>
<organism evidence="1 2">
    <name type="scientific">Krasilnikovia cinnamomea</name>
    <dbReference type="NCBI Taxonomy" id="349313"/>
    <lineage>
        <taxon>Bacteria</taxon>
        <taxon>Bacillati</taxon>
        <taxon>Actinomycetota</taxon>
        <taxon>Actinomycetes</taxon>
        <taxon>Micromonosporales</taxon>
        <taxon>Micromonosporaceae</taxon>
        <taxon>Krasilnikovia</taxon>
    </lineage>
</organism>
<evidence type="ECO:0000313" key="1">
    <source>
        <dbReference type="EMBL" id="RZU49366.1"/>
    </source>
</evidence>
<proteinExistence type="predicted"/>
<evidence type="ECO:0000313" key="2">
    <source>
        <dbReference type="Proteomes" id="UP000292564"/>
    </source>
</evidence>
<protein>
    <submittedName>
        <fullName evidence="1">Uncharacterized protein</fullName>
    </submittedName>
</protein>
<accession>A0A4V2G6N4</accession>
<dbReference type="AlphaFoldDB" id="A0A4V2G6N4"/>